<sequence>MHIFWESSNWPGAHIEPGITCLAWCPSLVDGKGEQGLLAAGSESGSVGITYTHLVKDEDDLKRYNFNLRGHHAPVMIMAWNKSHSKVTSCDTNGIIYVWIWVVADERWSVELVNDRGVKVRDICWAPNGNAALIIYEDNFVLIGSATGGREWSNIFNVGIRCGSWAPDSRELVLGLESGSIHVLSYQGGTVTERQICPGIPIKKIAFSNVRAIDNKWTIAILLDTDKIYFITAYDDIYPLKFKGSDPVIDMVWNSSGTHLAVTCQNNKFYILNHTGQVLYSKKIIMPYRKPILGLGRNHHFNHLTEDPKEEKKVSPITAITWAHDDNVIIIGCGGSLAVGKVWPSVPSLTQIVTYDVWKLLGRSSNKAKDLALPAYTKHAITAFDHHIIQCRIPSPAELREVVCSSTNYRWFCTIIPMPKKPHNFMLCIEHLSGIVPLLSAKQVNRLIPQFVISLPGLPKNKQNEENSINSKNHEISHKSHGLIGPNTNSFNNSNAQSNFTNTVIPTSLVNGCSAQVKDLSGFTKDTLRNSVWRKSKRQIRALLHKHMPYNHRSKLYSHRENEYASFTGTPFDQDFSSKITSSQILLQVSSNVWCTKFKITAPPGSYMAQKLPRFLAQVFYKTSVLHLQPRQMTIHLTDLSTCTNTNNIDSLINEESITDVSDPPSNHSLGSAQVDEVILESDDLVKDFELLPSEIEMHTKIIKEYRQLLIAIERHVLKLKDMAKNLRNNSSNLPERPSSADQIRFLHKQDDLRNDSISLKGADAESWQSQVDSLNFIDGDEDEDNTPLITKSMSVVLPLPSHPQTLNVKKLNEVNLLKFKLRELLIVKAENAELFSDECATKENWNFENTMKEIELIAEKTEYISNLLKNMPVDFKKIEEDLQQRIFYLNELFENRAERICRSNESTDASKAPSKLTILKDSLKDIGNSILSSADSNYRPLNEGEAGPAEEDCKLQINPSILVMTNKTPFWNENSQVYQLDFAGRVTQESAKNFQIEYKDKQVMQFGRIEHAAYTLDFSAPFSATQAFAIALASITQRLK</sequence>
<dbReference type="WBParaSite" id="RSKR_0000281800.1">
    <property type="protein sequence ID" value="RSKR_0000281800.1"/>
    <property type="gene ID" value="RSKR_0000281800"/>
</dbReference>
<accession>A0AC35TNY1</accession>
<protein>
    <submittedName>
        <fullName evidence="2">Tub domain-containing protein</fullName>
    </submittedName>
</protein>
<evidence type="ECO:0000313" key="2">
    <source>
        <dbReference type="WBParaSite" id="RSKR_0000281800.1"/>
    </source>
</evidence>
<reference evidence="2" key="1">
    <citation type="submission" date="2016-11" db="UniProtKB">
        <authorList>
            <consortium name="WormBaseParasite"/>
        </authorList>
    </citation>
    <scope>IDENTIFICATION</scope>
    <source>
        <strain evidence="2">KR3021</strain>
    </source>
</reference>
<dbReference type="Proteomes" id="UP000095286">
    <property type="component" value="Unplaced"/>
</dbReference>
<name>A0AC35TNY1_9BILA</name>
<proteinExistence type="predicted"/>
<organism evidence="1 2">
    <name type="scientific">Rhabditophanes sp. KR3021</name>
    <dbReference type="NCBI Taxonomy" id="114890"/>
    <lineage>
        <taxon>Eukaryota</taxon>
        <taxon>Metazoa</taxon>
        <taxon>Ecdysozoa</taxon>
        <taxon>Nematoda</taxon>
        <taxon>Chromadorea</taxon>
        <taxon>Rhabditida</taxon>
        <taxon>Tylenchina</taxon>
        <taxon>Panagrolaimomorpha</taxon>
        <taxon>Strongyloidoidea</taxon>
        <taxon>Alloionematidae</taxon>
        <taxon>Rhabditophanes</taxon>
    </lineage>
</organism>
<evidence type="ECO:0000313" key="1">
    <source>
        <dbReference type="Proteomes" id="UP000095286"/>
    </source>
</evidence>